<gene>
    <name evidence="2" type="ORF">GCM10023260_01890</name>
</gene>
<organism evidence="2 3">
    <name type="scientific">Bartonella acomydis</name>
    <dbReference type="NCBI Taxonomy" id="686234"/>
    <lineage>
        <taxon>Bacteria</taxon>
        <taxon>Pseudomonadati</taxon>
        <taxon>Pseudomonadota</taxon>
        <taxon>Alphaproteobacteria</taxon>
        <taxon>Hyphomicrobiales</taxon>
        <taxon>Bartonellaceae</taxon>
        <taxon>Bartonella</taxon>
    </lineage>
</organism>
<dbReference type="Proteomes" id="UP001501525">
    <property type="component" value="Unassembled WGS sequence"/>
</dbReference>
<comment type="caution">
    <text evidence="2">The sequence shown here is derived from an EMBL/GenBank/DDBJ whole genome shotgun (WGS) entry which is preliminary data.</text>
</comment>
<keyword evidence="1" id="KW-1133">Transmembrane helix</keyword>
<keyword evidence="1" id="KW-0812">Transmembrane</keyword>
<accession>A0ABP9MFG5</accession>
<evidence type="ECO:0000313" key="2">
    <source>
        <dbReference type="EMBL" id="GAA5094562.1"/>
    </source>
</evidence>
<feature type="transmembrane region" description="Helical" evidence="1">
    <location>
        <begin position="12"/>
        <end position="34"/>
    </location>
</feature>
<proteinExistence type="predicted"/>
<name>A0ABP9MFG5_9HYPH</name>
<keyword evidence="1" id="KW-0472">Membrane</keyword>
<dbReference type="EMBL" id="BAABIY010000003">
    <property type="protein sequence ID" value="GAA5094562.1"/>
    <property type="molecule type" value="Genomic_DNA"/>
</dbReference>
<reference evidence="3" key="1">
    <citation type="journal article" date="2019" name="Int. J. Syst. Evol. Microbiol.">
        <title>The Global Catalogue of Microorganisms (GCM) 10K type strain sequencing project: providing services to taxonomists for standard genome sequencing and annotation.</title>
        <authorList>
            <consortium name="The Broad Institute Genomics Platform"/>
            <consortium name="The Broad Institute Genome Sequencing Center for Infectious Disease"/>
            <person name="Wu L."/>
            <person name="Ma J."/>
        </authorList>
    </citation>
    <scope>NUCLEOTIDE SEQUENCE [LARGE SCALE GENOMIC DNA]</scope>
    <source>
        <strain evidence="3">JCM 17706</strain>
    </source>
</reference>
<protein>
    <submittedName>
        <fullName evidence="2">Uncharacterized protein</fullName>
    </submittedName>
</protein>
<sequence length="51" mass="6016">MNNNKSIEKNYYRWIVLLVATIAQTSVCFFVQGIEPLSEFLRKISRLVILR</sequence>
<evidence type="ECO:0000313" key="3">
    <source>
        <dbReference type="Proteomes" id="UP001501525"/>
    </source>
</evidence>
<evidence type="ECO:0000256" key="1">
    <source>
        <dbReference type="SAM" id="Phobius"/>
    </source>
</evidence>
<keyword evidence="3" id="KW-1185">Reference proteome</keyword>